<evidence type="ECO:0000313" key="1">
    <source>
        <dbReference type="EMBL" id="CAK9211680.1"/>
    </source>
</evidence>
<dbReference type="Proteomes" id="UP001497512">
    <property type="component" value="Chromosome 18"/>
</dbReference>
<organism evidence="1 2">
    <name type="scientific">Sphagnum troendelagicum</name>
    <dbReference type="NCBI Taxonomy" id="128251"/>
    <lineage>
        <taxon>Eukaryota</taxon>
        <taxon>Viridiplantae</taxon>
        <taxon>Streptophyta</taxon>
        <taxon>Embryophyta</taxon>
        <taxon>Bryophyta</taxon>
        <taxon>Sphagnophytina</taxon>
        <taxon>Sphagnopsida</taxon>
        <taxon>Sphagnales</taxon>
        <taxon>Sphagnaceae</taxon>
        <taxon>Sphagnum</taxon>
    </lineage>
</organism>
<proteinExistence type="predicted"/>
<keyword evidence="2" id="KW-1185">Reference proteome</keyword>
<sequence length="87" mass="8933">MLSLPSSLCCGAAATVPLSPDADQAVSGMSSNMLPTATAASSVLYYLEAAIGYNLVDVGPTLENVKTLLQHPVDPSSSAFVLHDLLL</sequence>
<evidence type="ECO:0000313" key="2">
    <source>
        <dbReference type="Proteomes" id="UP001497512"/>
    </source>
</evidence>
<dbReference type="EMBL" id="OZ019910">
    <property type="protein sequence ID" value="CAK9211680.1"/>
    <property type="molecule type" value="Genomic_DNA"/>
</dbReference>
<name>A0ABP0U377_9BRYO</name>
<gene>
    <name evidence="1" type="ORF">CSSPTR1EN2_LOCUS10910</name>
</gene>
<reference evidence="1" key="1">
    <citation type="submission" date="2024-02" db="EMBL/GenBank/DDBJ databases">
        <authorList>
            <consortium name="ELIXIR-Norway"/>
            <consortium name="Elixir Norway"/>
        </authorList>
    </citation>
    <scope>NUCLEOTIDE SEQUENCE</scope>
</reference>
<protein>
    <submittedName>
        <fullName evidence="1">Uncharacterized protein</fullName>
    </submittedName>
</protein>
<accession>A0ABP0U377</accession>